<keyword evidence="3" id="KW-1185">Reference proteome</keyword>
<proteinExistence type="predicted"/>
<dbReference type="Gene3D" id="3.80.10.10">
    <property type="entry name" value="Ribonuclease Inhibitor"/>
    <property type="match status" value="1"/>
</dbReference>
<evidence type="ECO:0000256" key="1">
    <source>
        <dbReference type="SAM" id="Coils"/>
    </source>
</evidence>
<name>A0ABR3FE36_9AGAR</name>
<evidence type="ECO:0008006" key="4">
    <source>
        <dbReference type="Google" id="ProtNLM"/>
    </source>
</evidence>
<dbReference type="Gene3D" id="1.20.1280.50">
    <property type="match status" value="1"/>
</dbReference>
<dbReference type="InterPro" id="IPR032675">
    <property type="entry name" value="LRR_dom_sf"/>
</dbReference>
<keyword evidence="1" id="KW-0175">Coiled coil</keyword>
<accession>A0ABR3FE36</accession>
<sequence length="473" mass="53678">MTTLKEVEEELRDLQSRKCRLLNEVEQIERQIELAGIRRARLSNDAAPISRLPHELLSSILLMARGEQKSRLKSLQVSASHVCGRWRTVAIGTPLLWADIRVLVTFKHATILDAKLDRLDTYLKRSNNRKLDLRMEVNGHIQLEPFLSSLSRHIHRCRRLVFAISNYPSPAHALLSHLSQAEAPVLEHLSIHFPCSRLYAYPKTQFDAILPNILQEGAPLLQFLRVTGTAGHLQPPLSRVTTLHLDGSEMNDLSFRQFRDLLQNTTCLENLSLNQVWVNIVPGDILSISVPHLRSLRVRGPPNFDLQSLLATLPLSQLENCVLSQVEIFRPVECPNVKTLALENCQFVGREVGDLIETFPAIESLTLSAGDPSAIFFALGFPGTPTWWPRLKRLFVFDLPVRGVPDFMTRIRDRQGMDVPLETLYLDRKSRGVLRLKEQLDEVKNLTVVENHEDTAPWPAGLGYEDDDDGFWS</sequence>
<gene>
    <name evidence="2" type="ORF">V5O48_008385</name>
</gene>
<organism evidence="2 3">
    <name type="scientific">Marasmius crinis-equi</name>
    <dbReference type="NCBI Taxonomy" id="585013"/>
    <lineage>
        <taxon>Eukaryota</taxon>
        <taxon>Fungi</taxon>
        <taxon>Dikarya</taxon>
        <taxon>Basidiomycota</taxon>
        <taxon>Agaricomycotina</taxon>
        <taxon>Agaricomycetes</taxon>
        <taxon>Agaricomycetidae</taxon>
        <taxon>Agaricales</taxon>
        <taxon>Marasmiineae</taxon>
        <taxon>Marasmiaceae</taxon>
        <taxon>Marasmius</taxon>
    </lineage>
</organism>
<comment type="caution">
    <text evidence="2">The sequence shown here is derived from an EMBL/GenBank/DDBJ whole genome shotgun (WGS) entry which is preliminary data.</text>
</comment>
<reference evidence="2 3" key="1">
    <citation type="submission" date="2024-02" db="EMBL/GenBank/DDBJ databases">
        <title>A draft genome for the cacao thread blight pathogen Marasmius crinis-equi.</title>
        <authorList>
            <person name="Cohen S.P."/>
            <person name="Baruah I.K."/>
            <person name="Amoako-Attah I."/>
            <person name="Bukari Y."/>
            <person name="Meinhardt L.W."/>
            <person name="Bailey B.A."/>
        </authorList>
    </citation>
    <scope>NUCLEOTIDE SEQUENCE [LARGE SCALE GENOMIC DNA]</scope>
    <source>
        <strain evidence="2 3">GH-76</strain>
    </source>
</reference>
<evidence type="ECO:0000313" key="2">
    <source>
        <dbReference type="EMBL" id="KAL0573571.1"/>
    </source>
</evidence>
<evidence type="ECO:0000313" key="3">
    <source>
        <dbReference type="Proteomes" id="UP001465976"/>
    </source>
</evidence>
<feature type="coiled-coil region" evidence="1">
    <location>
        <begin position="4"/>
        <end position="45"/>
    </location>
</feature>
<protein>
    <recommendedName>
        <fullName evidence="4">F-box domain-containing protein</fullName>
    </recommendedName>
</protein>
<dbReference type="Proteomes" id="UP001465976">
    <property type="component" value="Unassembled WGS sequence"/>
</dbReference>
<dbReference type="EMBL" id="JBAHYK010000488">
    <property type="protein sequence ID" value="KAL0573571.1"/>
    <property type="molecule type" value="Genomic_DNA"/>
</dbReference>
<dbReference type="SUPFAM" id="SSF52047">
    <property type="entry name" value="RNI-like"/>
    <property type="match status" value="1"/>
</dbReference>